<feature type="binding site" evidence="9">
    <location>
        <position position="407"/>
    </location>
    <ligand>
        <name>Zn(2+)</name>
        <dbReference type="ChEBI" id="CHEBI:29105"/>
        <note>catalytic</note>
    </ligand>
</feature>
<comment type="similarity">
    <text evidence="1 10">Belongs to the peptidase M8 family.</text>
</comment>
<proteinExistence type="inferred from homology"/>
<protein>
    <recommendedName>
        <fullName evidence="7 10">Leishmanolysin-like peptidase</fullName>
        <ecNumber evidence="10">3.4.24.-</ecNumber>
    </recommendedName>
</protein>
<evidence type="ECO:0000256" key="3">
    <source>
        <dbReference type="ARBA" id="ARBA00022723"/>
    </source>
</evidence>
<feature type="binding site" evidence="9">
    <location>
        <position position="128"/>
    </location>
    <ligand>
        <name>Zn(2+)</name>
        <dbReference type="ChEBI" id="CHEBI:29105"/>
        <note>catalytic</note>
    </ligand>
</feature>
<feature type="active site" evidence="8">
    <location>
        <position position="129"/>
    </location>
</feature>
<feature type="binding site" evidence="9">
    <location>
        <position position="132"/>
    </location>
    <ligand>
        <name>Zn(2+)</name>
        <dbReference type="ChEBI" id="CHEBI:29105"/>
        <note>catalytic</note>
    </ligand>
</feature>
<dbReference type="GO" id="GO:0004222">
    <property type="term" value="F:metalloendopeptidase activity"/>
    <property type="evidence" value="ECO:0007669"/>
    <property type="project" value="UniProtKB-UniRule"/>
</dbReference>
<keyword evidence="3 9" id="KW-0479">Metal-binding</keyword>
<dbReference type="GO" id="GO:0046872">
    <property type="term" value="F:metal ion binding"/>
    <property type="evidence" value="ECO:0007669"/>
    <property type="project" value="UniProtKB-KW"/>
</dbReference>
<evidence type="ECO:0000256" key="4">
    <source>
        <dbReference type="ARBA" id="ARBA00022801"/>
    </source>
</evidence>
<evidence type="ECO:0000256" key="6">
    <source>
        <dbReference type="ARBA" id="ARBA00023049"/>
    </source>
</evidence>
<dbReference type="AlphaFoldDB" id="A0A7R9NUU7"/>
<dbReference type="FunFam" id="3.90.132.10:FF:000001">
    <property type="entry name" value="leishmanolysin-like peptidase isoform X2"/>
    <property type="match status" value="1"/>
</dbReference>
<evidence type="ECO:0000256" key="10">
    <source>
        <dbReference type="RuleBase" id="RU366077"/>
    </source>
</evidence>
<organism evidence="11">
    <name type="scientific">Timema tahoe</name>
    <dbReference type="NCBI Taxonomy" id="61484"/>
    <lineage>
        <taxon>Eukaryota</taxon>
        <taxon>Metazoa</taxon>
        <taxon>Ecdysozoa</taxon>
        <taxon>Arthropoda</taxon>
        <taxon>Hexapoda</taxon>
        <taxon>Insecta</taxon>
        <taxon>Pterygota</taxon>
        <taxon>Neoptera</taxon>
        <taxon>Polyneoptera</taxon>
        <taxon>Phasmatodea</taxon>
        <taxon>Timematodea</taxon>
        <taxon>Timematoidea</taxon>
        <taxon>Timematidae</taxon>
        <taxon>Timema</taxon>
    </lineage>
</organism>
<dbReference type="InterPro" id="IPR001577">
    <property type="entry name" value="Peptidase_M8"/>
</dbReference>
<keyword evidence="4 10" id="KW-0378">Hydrolase</keyword>
<dbReference type="GO" id="GO:0016020">
    <property type="term" value="C:membrane"/>
    <property type="evidence" value="ECO:0007669"/>
    <property type="project" value="InterPro"/>
</dbReference>
<dbReference type="GO" id="GO:0005737">
    <property type="term" value="C:cytoplasm"/>
    <property type="evidence" value="ECO:0007669"/>
    <property type="project" value="TreeGrafter"/>
</dbReference>
<evidence type="ECO:0000256" key="1">
    <source>
        <dbReference type="ARBA" id="ARBA00005860"/>
    </source>
</evidence>
<dbReference type="Gene3D" id="2.10.55.10">
    <property type="entry name" value="Leishmanolysin domain 3"/>
    <property type="match status" value="1"/>
</dbReference>
<evidence type="ECO:0000256" key="5">
    <source>
        <dbReference type="ARBA" id="ARBA00022833"/>
    </source>
</evidence>
<keyword evidence="6 9" id="KW-0482">Metalloprotease</keyword>
<dbReference type="Gene3D" id="3.10.170.20">
    <property type="match status" value="1"/>
</dbReference>
<gene>
    <name evidence="11" type="ORF">TTEB3V08_LOCUS5150</name>
</gene>
<sequence length="719" mass="81557">MCRNNQVFYKVKDPYAYCKNACENKTMCGEVIVPEEHLEACRTCNSTGQDCKKTGPGQGPGIDGADFVFYVSAMETERCHKGMTVAYAAHCQQEAALDRPIAGHANLCPQSISTKPQELEILLSTVKHEILHALGFSVSLYAFYRDPEGNPLTPRGDTGRPQLNERCLPEERGIVVSISGLYFVRRARYCNIYLCSLVCQKSEVLSYLSLVSSLSEERACQKSKVMSYLALVSSLPEERACQKSGVLTYLALVSILSEEWGIDISSSGLYSVRRAGQKSEVLYLALVSILPEERGIVVSSSGLFFLRRARYCRIYLWSLFSQKSEVLPYLSLVSILPEELQTRQWSERVVRSTVRQGWSVHSGRVDREVTMMVTPKVLEEVRRHFNCPVLEGAELEDQGEEGTALTHWEKRVFENEAMTGTHTQNPVYSRITLALMEDTGWYKANYSMAQPLDWGRNYGCDFAMKSCKEWMDNRTASGESIHPFCNKVKRDPLETECTIDRSSVALCNLVEHQEKLPLLYQNFVSIPHVPPGKESYYGGSVTLADYCPYIQEFTWRSNNIVVRGSHCQYLENNPSPEKNFALENYNPTSRCFDHTDHMWEERSCGQVRQWRHWGSGCYQFYCQEGRLHVVVANYTYTCYYTGQVLDIRILSSGWLHKGALVCPPCEDLCQSEDSKQGLCVGNSEMPPYIEYHLDELTCRAAGFYAPWTLLIVSVIGSLR</sequence>
<dbReference type="GO" id="GO:0007155">
    <property type="term" value="P:cell adhesion"/>
    <property type="evidence" value="ECO:0007669"/>
    <property type="project" value="InterPro"/>
</dbReference>
<name>A0A7R9NUU7_9NEOP</name>
<dbReference type="Gene3D" id="3.90.132.10">
    <property type="entry name" value="Leishmanolysin , domain 2"/>
    <property type="match status" value="1"/>
</dbReference>
<dbReference type="PANTHER" id="PTHR10942">
    <property type="entry name" value="LEISHMANOLYSIN-LIKE PEPTIDASE"/>
    <property type="match status" value="1"/>
</dbReference>
<dbReference type="Pfam" id="PF01457">
    <property type="entry name" value="Peptidase_M8"/>
    <property type="match status" value="2"/>
</dbReference>
<reference evidence="11" key="1">
    <citation type="submission" date="2020-11" db="EMBL/GenBank/DDBJ databases">
        <authorList>
            <person name="Tran Van P."/>
        </authorList>
    </citation>
    <scope>NUCLEOTIDE SEQUENCE</scope>
</reference>
<evidence type="ECO:0000313" key="11">
    <source>
        <dbReference type="EMBL" id="CAD7457142.1"/>
    </source>
</evidence>
<comment type="cofactor">
    <cofactor evidence="9 10">
        <name>Zn(2+)</name>
        <dbReference type="ChEBI" id="CHEBI:29105"/>
    </cofactor>
    <text evidence="9 10">Binds 1 zinc ion per subunit.</text>
</comment>
<keyword evidence="2 10" id="KW-0645">Protease</keyword>
<evidence type="ECO:0000256" key="7">
    <source>
        <dbReference type="ARBA" id="ARBA00039717"/>
    </source>
</evidence>
<dbReference type="PANTHER" id="PTHR10942:SF0">
    <property type="entry name" value="LEISHMANOLYSIN-LIKE PEPTIDASE"/>
    <property type="match status" value="1"/>
</dbReference>
<dbReference type="GO" id="GO:0006508">
    <property type="term" value="P:proteolysis"/>
    <property type="evidence" value="ECO:0007669"/>
    <property type="project" value="UniProtKB-KW"/>
</dbReference>
<accession>A0A7R9NUU7</accession>
<evidence type="ECO:0000256" key="2">
    <source>
        <dbReference type="ARBA" id="ARBA00022670"/>
    </source>
</evidence>
<evidence type="ECO:0000256" key="8">
    <source>
        <dbReference type="PIRSR" id="PIRSR601577-1"/>
    </source>
</evidence>
<dbReference type="EMBL" id="OE001579">
    <property type="protein sequence ID" value="CAD7457142.1"/>
    <property type="molecule type" value="Genomic_DNA"/>
</dbReference>
<keyword evidence="5 9" id="KW-0862">Zinc</keyword>
<dbReference type="EC" id="3.4.24.-" evidence="10"/>
<dbReference type="SUPFAM" id="SSF55486">
    <property type="entry name" value="Metalloproteases ('zincins'), catalytic domain"/>
    <property type="match status" value="2"/>
</dbReference>
<evidence type="ECO:0000256" key="9">
    <source>
        <dbReference type="PIRSR" id="PIRSR601577-2"/>
    </source>
</evidence>